<evidence type="ECO:0000256" key="3">
    <source>
        <dbReference type="ARBA" id="ARBA00022692"/>
    </source>
</evidence>
<comment type="similarity">
    <text evidence="2 7">Belongs to the lipase maturation factor family.</text>
</comment>
<comment type="subcellular location">
    <subcellularLocation>
        <location evidence="1 7">Endoplasmic reticulum membrane</location>
        <topology evidence="1 7">Multi-pass membrane protein</topology>
    </subcellularLocation>
</comment>
<evidence type="ECO:0000256" key="7">
    <source>
        <dbReference type="RuleBase" id="RU361229"/>
    </source>
</evidence>
<dbReference type="PANTHER" id="PTHR14463:SF10">
    <property type="entry name" value="LIPASE MATURATION FACTOR 1"/>
    <property type="match status" value="1"/>
</dbReference>
<evidence type="ECO:0000256" key="2">
    <source>
        <dbReference type="ARBA" id="ARBA00005512"/>
    </source>
</evidence>
<dbReference type="GO" id="GO:0005789">
    <property type="term" value="C:endoplasmic reticulum membrane"/>
    <property type="evidence" value="ECO:0007669"/>
    <property type="project" value="UniProtKB-SubCell"/>
</dbReference>
<dbReference type="GO" id="GO:0051604">
    <property type="term" value="P:protein maturation"/>
    <property type="evidence" value="ECO:0007669"/>
    <property type="project" value="InterPro"/>
</dbReference>
<keyword evidence="4 7" id="KW-0256">Endoplasmic reticulum</keyword>
<dbReference type="InterPro" id="IPR009613">
    <property type="entry name" value="LMF"/>
</dbReference>
<dbReference type="InterPro" id="IPR057433">
    <property type="entry name" value="LMF1/2_C"/>
</dbReference>
<feature type="transmembrane region" description="Helical" evidence="7">
    <location>
        <begin position="241"/>
        <end position="262"/>
    </location>
</feature>
<evidence type="ECO:0000313" key="10">
    <source>
        <dbReference type="EMBL" id="JAA68715.1"/>
    </source>
</evidence>
<sequence>MGTDSFLDGVASLGFLLALGVTVTGAANALAMFLLWALYHSIVNIGQQWYSFGWESQLLETGFLAIFFCPLVAWKQLPRCTPPPRVVVWAYRWLLFRIMLGAGLIKIRGDKCWMQLTCMNYHYETQPVPSPVSYCLHQSPAAIHAMEVLGNHFIELIVPWFLFFTRPFRLACGTVQFLFQVILIISGNLSFLNWLTILPSIAYFDDAALKRLFSEKTSLAASALASDSFSGKLKSSKARSITNLALGLCLAFLSVPVVANLISPHQRMNTSFEPLRLVNTYGAFGSITKRRTEVILQGTYSENPYNKSAVWEEYEFFCKPGNVFQRPCLITPYHYRLDWLMCFAAFQSYEQNPWLIHLIAKLLGNEKEATALIRKNPFAHKDPPRFIRAEHYRYQYARFGSPEARAGQWWIRERLGSYMPPVSKSDLLPILQKFGWSSI</sequence>
<organism evidence="10">
    <name type="scientific">Ixodes ricinus</name>
    <name type="common">Common tick</name>
    <name type="synonym">Acarus ricinus</name>
    <dbReference type="NCBI Taxonomy" id="34613"/>
    <lineage>
        <taxon>Eukaryota</taxon>
        <taxon>Metazoa</taxon>
        <taxon>Ecdysozoa</taxon>
        <taxon>Arthropoda</taxon>
        <taxon>Chelicerata</taxon>
        <taxon>Arachnida</taxon>
        <taxon>Acari</taxon>
        <taxon>Parasitiformes</taxon>
        <taxon>Ixodida</taxon>
        <taxon>Ixodoidea</taxon>
        <taxon>Ixodidae</taxon>
        <taxon>Ixodinae</taxon>
        <taxon>Ixodes</taxon>
    </lineage>
</organism>
<dbReference type="Pfam" id="PF06762">
    <property type="entry name" value="LMF1"/>
    <property type="match status" value="1"/>
</dbReference>
<dbReference type="Pfam" id="PF25179">
    <property type="entry name" value="LMF1_C"/>
    <property type="match status" value="1"/>
</dbReference>
<keyword evidence="5 7" id="KW-1133">Transmembrane helix</keyword>
<keyword evidence="3 7" id="KW-0812">Transmembrane</keyword>
<proteinExistence type="evidence at transcript level"/>
<comment type="function">
    <text evidence="7">Involved in the maturation of specific proteins in the endoplasmic reticulum.</text>
</comment>
<comment type="caution">
    <text evidence="7">Lacks conserved residue(s) required for the propagation of feature annotation.</text>
</comment>
<feature type="transmembrane region" description="Helical" evidence="7">
    <location>
        <begin position="177"/>
        <end position="204"/>
    </location>
</feature>
<evidence type="ECO:0000259" key="9">
    <source>
        <dbReference type="Pfam" id="PF25179"/>
    </source>
</evidence>
<evidence type="ECO:0000259" key="8">
    <source>
        <dbReference type="Pfam" id="PF06762"/>
    </source>
</evidence>
<accession>A0A0K8RC57</accession>
<keyword evidence="6 7" id="KW-0472">Membrane</keyword>
<feature type="domain" description="Lipase maturation factor 1/2 N-terminal" evidence="8">
    <location>
        <begin position="50"/>
        <end position="210"/>
    </location>
</feature>
<protein>
    <recommendedName>
        <fullName evidence="7">Lipase maturation factor</fullName>
    </recommendedName>
</protein>
<feature type="domain" description="Lipase maturation factor 1/2 C-terminal" evidence="9">
    <location>
        <begin position="277"/>
        <end position="420"/>
    </location>
</feature>
<name>A0A0K8RC57_IXORI</name>
<reference evidence="10" key="1">
    <citation type="submission" date="2012-12" db="EMBL/GenBank/DDBJ databases">
        <title>Identification and characterization of a phenylalanine ammonia-lyase gene family in Isatis indigotica Fort.</title>
        <authorList>
            <person name="Liu Q."/>
            <person name="Chen J."/>
            <person name="Zhou X."/>
            <person name="Di P."/>
            <person name="Xiao Y."/>
            <person name="Xuan H."/>
            <person name="Zhang L."/>
            <person name="Chen W."/>
        </authorList>
    </citation>
    <scope>NUCLEOTIDE SEQUENCE</scope>
    <source>
        <tissue evidence="10">Salivary gland</tissue>
    </source>
</reference>
<dbReference type="EMBL" id="GADI01005093">
    <property type="protein sequence ID" value="JAA68715.1"/>
    <property type="molecule type" value="mRNA"/>
</dbReference>
<evidence type="ECO:0000256" key="4">
    <source>
        <dbReference type="ARBA" id="ARBA00022824"/>
    </source>
</evidence>
<dbReference type="InterPro" id="IPR057434">
    <property type="entry name" value="LMF1/2_N"/>
</dbReference>
<dbReference type="AlphaFoldDB" id="A0A0K8RC57"/>
<feature type="transmembrane region" description="Helical" evidence="7">
    <location>
        <begin position="12"/>
        <end position="38"/>
    </location>
</feature>
<evidence type="ECO:0000256" key="1">
    <source>
        <dbReference type="ARBA" id="ARBA00004477"/>
    </source>
</evidence>
<evidence type="ECO:0000256" key="5">
    <source>
        <dbReference type="ARBA" id="ARBA00022989"/>
    </source>
</evidence>
<evidence type="ECO:0000256" key="6">
    <source>
        <dbReference type="ARBA" id="ARBA00023136"/>
    </source>
</evidence>
<dbReference type="PANTHER" id="PTHR14463">
    <property type="entry name" value="LIPASE MATURATION FACTOR"/>
    <property type="match status" value="1"/>
</dbReference>